<evidence type="ECO:0000256" key="2">
    <source>
        <dbReference type="SAM" id="SignalP"/>
    </source>
</evidence>
<keyword evidence="4" id="KW-1185">Reference proteome</keyword>
<dbReference type="Proteomes" id="UP000286415">
    <property type="component" value="Unassembled WGS sequence"/>
</dbReference>
<organism evidence="3 4">
    <name type="scientific">Clonorchis sinensis</name>
    <name type="common">Chinese liver fluke</name>
    <dbReference type="NCBI Taxonomy" id="79923"/>
    <lineage>
        <taxon>Eukaryota</taxon>
        <taxon>Metazoa</taxon>
        <taxon>Spiralia</taxon>
        <taxon>Lophotrochozoa</taxon>
        <taxon>Platyhelminthes</taxon>
        <taxon>Trematoda</taxon>
        <taxon>Digenea</taxon>
        <taxon>Opisthorchiida</taxon>
        <taxon>Opisthorchiata</taxon>
        <taxon>Opisthorchiidae</taxon>
        <taxon>Clonorchis</taxon>
    </lineage>
</organism>
<gene>
    <name evidence="3" type="ORF">CSKR_200558</name>
</gene>
<name>A0A8T1MFC6_CLOSI</name>
<feature type="chain" id="PRO_5035892535" evidence="2">
    <location>
        <begin position="19"/>
        <end position="108"/>
    </location>
</feature>
<feature type="signal peptide" evidence="2">
    <location>
        <begin position="1"/>
        <end position="18"/>
    </location>
</feature>
<keyword evidence="1" id="KW-0812">Transmembrane</keyword>
<keyword evidence="1" id="KW-1133">Transmembrane helix</keyword>
<reference evidence="3 4" key="1">
    <citation type="journal article" date="2018" name="Biotechnol. Adv.">
        <title>Improved genomic resources and new bioinformatic workflow for the carcinogenic parasite Clonorchis sinensis: Biotechnological implications.</title>
        <authorList>
            <person name="Wang D."/>
            <person name="Korhonen P.K."/>
            <person name="Gasser R.B."/>
            <person name="Young N.D."/>
        </authorList>
    </citation>
    <scope>NUCLEOTIDE SEQUENCE [LARGE SCALE GENOMIC DNA]</scope>
    <source>
        <strain evidence="3">Cs-k2</strain>
    </source>
</reference>
<keyword evidence="1" id="KW-0472">Membrane</keyword>
<proteinExistence type="predicted"/>
<dbReference type="AlphaFoldDB" id="A0A8T1MFC6"/>
<feature type="transmembrane region" description="Helical" evidence="1">
    <location>
        <begin position="59"/>
        <end position="80"/>
    </location>
</feature>
<protein>
    <submittedName>
        <fullName evidence="3">Uncharacterized protein</fullName>
    </submittedName>
</protein>
<keyword evidence="2" id="KW-0732">Signal</keyword>
<evidence type="ECO:0000256" key="1">
    <source>
        <dbReference type="SAM" id="Phobius"/>
    </source>
</evidence>
<dbReference type="EMBL" id="NIRI02000042">
    <property type="protein sequence ID" value="KAG5447648.1"/>
    <property type="molecule type" value="Genomic_DNA"/>
</dbReference>
<feature type="transmembrane region" description="Helical" evidence="1">
    <location>
        <begin position="86"/>
        <end position="105"/>
    </location>
</feature>
<comment type="caution">
    <text evidence="3">The sequence shown here is derived from an EMBL/GenBank/DDBJ whole genome shotgun (WGS) entry which is preliminary data.</text>
</comment>
<reference evidence="3 4" key="2">
    <citation type="journal article" date="2021" name="Genomics">
        <title>High-quality reference genome for Clonorchis sinensis.</title>
        <authorList>
            <person name="Young N.D."/>
            <person name="Stroehlein A.J."/>
            <person name="Kinkar L."/>
            <person name="Wang T."/>
            <person name="Sohn W.M."/>
            <person name="Chang B.C.H."/>
            <person name="Kaur P."/>
            <person name="Weisz D."/>
            <person name="Dudchenko O."/>
            <person name="Aiden E.L."/>
            <person name="Korhonen P.K."/>
            <person name="Gasser R.B."/>
        </authorList>
    </citation>
    <scope>NUCLEOTIDE SEQUENCE [LARGE SCALE GENOMIC DNA]</scope>
    <source>
        <strain evidence="3">Cs-k2</strain>
    </source>
</reference>
<evidence type="ECO:0000313" key="4">
    <source>
        <dbReference type="Proteomes" id="UP000286415"/>
    </source>
</evidence>
<accession>A0A8T1MFC6</accession>
<sequence length="108" mass="12035">MLGGFRFCLFSFCYTGSPLQPLCLLCSHVPYFYRVAHSYDLDESTTNHASLRSYLSLSICLRGCGILGNIMVSLLVHIIVQTPFATVLTSLMFVITNFSLMHLFATVS</sequence>
<evidence type="ECO:0000313" key="3">
    <source>
        <dbReference type="EMBL" id="KAG5447648.1"/>
    </source>
</evidence>